<dbReference type="PANTHER" id="PTHR30121:SF6">
    <property type="entry name" value="SLR6007 PROTEIN"/>
    <property type="match status" value="1"/>
</dbReference>
<reference evidence="2" key="1">
    <citation type="submission" date="2018-05" db="EMBL/GenBank/DDBJ databases">
        <authorList>
            <person name="Lanie J.A."/>
            <person name="Ng W.-L."/>
            <person name="Kazmierczak K.M."/>
            <person name="Andrzejewski T.M."/>
            <person name="Davidsen T.M."/>
            <person name="Wayne K.J."/>
            <person name="Tettelin H."/>
            <person name="Glass J.I."/>
            <person name="Rusch D."/>
            <person name="Podicherti R."/>
            <person name="Tsui H.-C.T."/>
            <person name="Winkler M.E."/>
        </authorList>
    </citation>
    <scope>NUCLEOTIDE SEQUENCE</scope>
</reference>
<proteinExistence type="predicted"/>
<dbReference type="SUPFAM" id="SSF52540">
    <property type="entry name" value="P-loop containing nucleoside triphosphate hydrolases"/>
    <property type="match status" value="1"/>
</dbReference>
<dbReference type="InterPro" id="IPR051162">
    <property type="entry name" value="T4SS_component"/>
</dbReference>
<sequence length="258" mass="28882">WLRPDQPNWIEVPDFPTWIGADFIDMWGNPGAPYNPLALTATWEQVKPRRITEQIMELRDVIGEAVRGFAAQFGVRQRQLVKTHLESAYDSCKREERWPTMLDLHRDQHDDVAHLIGDLTEHRIFDDGPPLGDVVDQRKIFGFHKIPGDGQTTTLAGGFLISAIWKAMQNRGGALNAVNYTLVVDEAHRVKELRALENMLREGRGQGLAVILATQSAADLPAYVHDNAQSRICFRILNEDAARAAAQSLGSNDLAGRI</sequence>
<protein>
    <recommendedName>
        <fullName evidence="1">TraD/TraG TraM recognition site domain-containing protein</fullName>
    </recommendedName>
</protein>
<feature type="domain" description="TraD/TraG TraM recognition site" evidence="1">
    <location>
        <begin position="181"/>
        <end position="253"/>
    </location>
</feature>
<accession>A0A382ZD36</accession>
<dbReference type="InterPro" id="IPR032689">
    <property type="entry name" value="TraG-D_C"/>
</dbReference>
<feature type="non-terminal residue" evidence="2">
    <location>
        <position position="258"/>
    </location>
</feature>
<dbReference type="PANTHER" id="PTHR30121">
    <property type="entry name" value="UNCHARACTERIZED PROTEIN YJGR-RELATED"/>
    <property type="match status" value="1"/>
</dbReference>
<dbReference type="Pfam" id="PF12696">
    <property type="entry name" value="TraG-D_C"/>
    <property type="match status" value="1"/>
</dbReference>
<dbReference type="Gene3D" id="3.40.50.300">
    <property type="entry name" value="P-loop containing nucleotide triphosphate hydrolases"/>
    <property type="match status" value="1"/>
</dbReference>
<feature type="non-terminal residue" evidence="2">
    <location>
        <position position="1"/>
    </location>
</feature>
<organism evidence="2">
    <name type="scientific">marine metagenome</name>
    <dbReference type="NCBI Taxonomy" id="408172"/>
    <lineage>
        <taxon>unclassified sequences</taxon>
        <taxon>metagenomes</taxon>
        <taxon>ecological metagenomes</taxon>
    </lineage>
</organism>
<evidence type="ECO:0000313" key="2">
    <source>
        <dbReference type="EMBL" id="SVD93393.1"/>
    </source>
</evidence>
<gene>
    <name evidence="2" type="ORF">METZ01_LOCUS446247</name>
</gene>
<dbReference type="CDD" id="cd01127">
    <property type="entry name" value="TrwB_TraG_TraD_VirD4"/>
    <property type="match status" value="1"/>
</dbReference>
<dbReference type="InterPro" id="IPR027417">
    <property type="entry name" value="P-loop_NTPase"/>
</dbReference>
<dbReference type="AlphaFoldDB" id="A0A382ZD36"/>
<evidence type="ECO:0000259" key="1">
    <source>
        <dbReference type="Pfam" id="PF12696"/>
    </source>
</evidence>
<name>A0A382ZD36_9ZZZZ</name>
<dbReference type="EMBL" id="UINC01182918">
    <property type="protein sequence ID" value="SVD93393.1"/>
    <property type="molecule type" value="Genomic_DNA"/>
</dbReference>